<reference evidence="2 3" key="1">
    <citation type="submission" date="2016-04" db="EMBL/GenBank/DDBJ databases">
        <title>Genome analyses suggest a sexual origin of heterokaryosis in a supposedly ancient asexual fungus.</title>
        <authorList>
            <person name="Ropars J."/>
            <person name="Sedzielewska K."/>
            <person name="Noel J."/>
            <person name="Charron P."/>
            <person name="Farinelli L."/>
            <person name="Marton T."/>
            <person name="Kruger M."/>
            <person name="Pelin A."/>
            <person name="Brachmann A."/>
            <person name="Corradi N."/>
        </authorList>
    </citation>
    <scope>NUCLEOTIDE SEQUENCE [LARGE SCALE GENOMIC DNA]</scope>
    <source>
        <strain evidence="2 3">A5</strain>
    </source>
</reference>
<evidence type="ECO:0008006" key="4">
    <source>
        <dbReference type="Google" id="ProtNLM"/>
    </source>
</evidence>
<dbReference type="Proteomes" id="UP000232722">
    <property type="component" value="Unassembled WGS sequence"/>
</dbReference>
<sequence length="373" mass="42920">MKNVWQQLTIKIKNEYGKLLQDIDASTISIIPLKLIAKINDQDGFMAFLEAHPDHNEKLKQISFKVECSQQDFSAYKKFSQLESIFGVSIERMNELPQLELPPSADMSLYDENINLAVACIKLILRTSGSIDECENEAERTDFVATILRGVVSTFDENYNIKMRREFNISGTYGKGRTDFAITYIKKIFCVTEVKVADLEYGFCENFIQVQTACQHNLKDLKRKRDQNDFEYVYGMVTTGDKWYFTMVTSENKFAAVTKEPLILGLHKVKVDDEHLKSEVTELFATIRGILLAKINDISPEEPNKKARTNEKRTLEDSEIVKEVYSIDKDSSNSQLKDDSNRPNKIRTIDTSNNTDAMEVEFEKNSYSRFYIT</sequence>
<feature type="region of interest" description="Disordered" evidence="1">
    <location>
        <begin position="330"/>
        <end position="349"/>
    </location>
</feature>
<proteinExistence type="predicted"/>
<protein>
    <recommendedName>
        <fullName evidence="4">Crinkler family protein</fullName>
    </recommendedName>
</protein>
<evidence type="ECO:0000313" key="2">
    <source>
        <dbReference type="EMBL" id="PKC03558.1"/>
    </source>
</evidence>
<feature type="compositionally biased region" description="Basic and acidic residues" evidence="1">
    <location>
        <begin position="330"/>
        <end position="342"/>
    </location>
</feature>
<dbReference type="VEuPathDB" id="FungiDB:FUN_010015"/>
<dbReference type="VEuPathDB" id="FungiDB:RhiirFUN_021839"/>
<name>A0A2N0P9Q8_9GLOM</name>
<dbReference type="AlphaFoldDB" id="A0A2N0P9Q8"/>
<comment type="caution">
    <text evidence="2">The sequence shown here is derived from an EMBL/GenBank/DDBJ whole genome shotgun (WGS) entry which is preliminary data.</text>
</comment>
<accession>A0A2N0P9Q8</accession>
<organism evidence="2 3">
    <name type="scientific">Rhizophagus irregularis</name>
    <dbReference type="NCBI Taxonomy" id="588596"/>
    <lineage>
        <taxon>Eukaryota</taxon>
        <taxon>Fungi</taxon>
        <taxon>Fungi incertae sedis</taxon>
        <taxon>Mucoromycota</taxon>
        <taxon>Glomeromycotina</taxon>
        <taxon>Glomeromycetes</taxon>
        <taxon>Glomerales</taxon>
        <taxon>Glomeraceae</taxon>
        <taxon>Rhizophagus</taxon>
    </lineage>
</organism>
<gene>
    <name evidence="2" type="ORF">RhiirA5_423574</name>
</gene>
<reference evidence="2 3" key="2">
    <citation type="submission" date="2017-09" db="EMBL/GenBank/DDBJ databases">
        <title>Extensive intraspecific genome diversity in a model arbuscular mycorrhizal fungus.</title>
        <authorList>
            <person name="Chen E.C."/>
            <person name="Morin E."/>
            <person name="Beaudet D."/>
            <person name="Noel J."/>
            <person name="Ndikumana S."/>
            <person name="Charron P."/>
            <person name="St-Onge C."/>
            <person name="Giorgi J."/>
            <person name="Grigoriev I.V."/>
            <person name="Roux C."/>
            <person name="Martin F.M."/>
            <person name="Corradi N."/>
        </authorList>
    </citation>
    <scope>NUCLEOTIDE SEQUENCE [LARGE SCALE GENOMIC DNA]</scope>
    <source>
        <strain evidence="2 3">A5</strain>
    </source>
</reference>
<evidence type="ECO:0000313" key="3">
    <source>
        <dbReference type="Proteomes" id="UP000232722"/>
    </source>
</evidence>
<dbReference type="VEuPathDB" id="FungiDB:RhiirA1_402196"/>
<dbReference type="EMBL" id="LLXJ01001164">
    <property type="protein sequence ID" value="PKC03558.1"/>
    <property type="molecule type" value="Genomic_DNA"/>
</dbReference>
<evidence type="ECO:0000256" key="1">
    <source>
        <dbReference type="SAM" id="MobiDB-lite"/>
    </source>
</evidence>